<accession>A0A1W1XBW6</accession>
<dbReference type="Gene3D" id="2.160.20.10">
    <property type="entry name" value="Single-stranded right-handed beta-helix, Pectin lyase-like"/>
    <property type="match status" value="1"/>
</dbReference>
<feature type="chain" id="PRO_5013048746" evidence="1">
    <location>
        <begin position="21"/>
        <end position="556"/>
    </location>
</feature>
<proteinExistence type="predicted"/>
<dbReference type="SUPFAM" id="SSF51126">
    <property type="entry name" value="Pectin lyase-like"/>
    <property type="match status" value="1"/>
</dbReference>
<dbReference type="PROSITE" id="PS51257">
    <property type="entry name" value="PROKAR_LIPOPROTEIN"/>
    <property type="match status" value="1"/>
</dbReference>
<protein>
    <submittedName>
        <fullName evidence="2">Right handed beta helix region</fullName>
    </submittedName>
</protein>
<dbReference type="STRING" id="1121001.SAMN02745857_01180"/>
<evidence type="ECO:0000256" key="1">
    <source>
        <dbReference type="SAM" id="SignalP"/>
    </source>
</evidence>
<dbReference type="AlphaFoldDB" id="A0A1W1XBW6"/>
<dbReference type="InterPro" id="IPR012334">
    <property type="entry name" value="Pectin_lyas_fold"/>
</dbReference>
<dbReference type="InterPro" id="IPR011050">
    <property type="entry name" value="Pectin_lyase_fold/virulence"/>
</dbReference>
<dbReference type="Proteomes" id="UP000192761">
    <property type="component" value="Unassembled WGS sequence"/>
</dbReference>
<organism evidence="2 3">
    <name type="scientific">Andreprevotia lacus DSM 23236</name>
    <dbReference type="NCBI Taxonomy" id="1121001"/>
    <lineage>
        <taxon>Bacteria</taxon>
        <taxon>Pseudomonadati</taxon>
        <taxon>Pseudomonadota</taxon>
        <taxon>Betaproteobacteria</taxon>
        <taxon>Neisseriales</taxon>
        <taxon>Chitinibacteraceae</taxon>
        <taxon>Andreprevotia</taxon>
    </lineage>
</organism>
<keyword evidence="1" id="KW-0732">Signal</keyword>
<gene>
    <name evidence="2" type="ORF">SAMN02745857_01180</name>
</gene>
<dbReference type="OrthoDB" id="5482818at2"/>
<keyword evidence="3" id="KW-1185">Reference proteome</keyword>
<name>A0A1W1XBW6_9NEIS</name>
<feature type="signal peptide" evidence="1">
    <location>
        <begin position="1"/>
        <end position="20"/>
    </location>
</feature>
<dbReference type="EMBL" id="FWXD01000005">
    <property type="protein sequence ID" value="SMC21274.1"/>
    <property type="molecule type" value="Genomic_DNA"/>
</dbReference>
<dbReference type="RefSeq" id="WP_139798679.1">
    <property type="nucleotide sequence ID" value="NZ_FWXD01000005.1"/>
</dbReference>
<evidence type="ECO:0000313" key="2">
    <source>
        <dbReference type="EMBL" id="SMC21274.1"/>
    </source>
</evidence>
<evidence type="ECO:0000313" key="3">
    <source>
        <dbReference type="Proteomes" id="UP000192761"/>
    </source>
</evidence>
<sequence length="556" mass="59342">MSYLRKFSGLLFFISALAHADCNVSNAASWSSCLGGTPSGGTISLIADISCTGTSCCGPSQSALGQISGKSNITVLGNGHSISRIGLESVSCNALQISSSSNIKVSDLAFKEDANVLRCDINGSNCPTASTIRADQSSQVTLQKVSVFDAPHYAVTYNGVNGITIDQSAFDNAGVLGVLAGPAVGNVYQVSANINITNSVFTNTGANALVLHATNTSHVTSNVFLNNHREGKYRQCESENKKFMCNGGQILVYGVNDLNEKLNIFEVVDSLDTTIDHNIIGDGYCRNCEQDNPRDDLKSVWPIEVGKYTALTNQSAVVKNLTITDNIIYNHAGSAVMKNSGSIADTLVIANNTLSGLARIKTNSAGQTETVPGVVFYVPQAPNQPDRCTSAAMQVPGANLSRCTATSWGYSGQGNVLSLPPRLTHSGLADWKVYRLGGAYHHEARYRNEDPGYSLEWVFQLPLRPNPKLAGYGIVYRCFSGTYPDDDFITNLSQCENSGGKLDSVLGFSVNASDANATPVYRCRNGADHFVSYNAQCEGVNFEKLIGYSLPASYTP</sequence>
<reference evidence="2 3" key="1">
    <citation type="submission" date="2017-04" db="EMBL/GenBank/DDBJ databases">
        <authorList>
            <person name="Afonso C.L."/>
            <person name="Miller P.J."/>
            <person name="Scott M.A."/>
            <person name="Spackman E."/>
            <person name="Goraichik I."/>
            <person name="Dimitrov K.M."/>
            <person name="Suarez D.L."/>
            <person name="Swayne D.E."/>
        </authorList>
    </citation>
    <scope>NUCLEOTIDE SEQUENCE [LARGE SCALE GENOMIC DNA]</scope>
    <source>
        <strain evidence="2 3">DSM 23236</strain>
    </source>
</reference>